<organism evidence="1 2">
    <name type="scientific">Streptomyces roseus</name>
    <dbReference type="NCBI Taxonomy" id="66430"/>
    <lineage>
        <taxon>Bacteria</taxon>
        <taxon>Bacillati</taxon>
        <taxon>Actinomycetota</taxon>
        <taxon>Actinomycetes</taxon>
        <taxon>Kitasatosporales</taxon>
        <taxon>Streptomycetaceae</taxon>
        <taxon>Streptomyces</taxon>
    </lineage>
</organism>
<proteinExistence type="predicted"/>
<name>A0A0J6XP60_9ACTN</name>
<reference evidence="1 2" key="1">
    <citation type="submission" date="2015-06" db="EMBL/GenBank/DDBJ databases">
        <title>Recapitulation of the evolution of biosynthetic gene clusters reveals hidden chemical diversity on bacterial genomes.</title>
        <authorList>
            <person name="Cruz-Morales P."/>
            <person name="Martinez-Guerrero C."/>
            <person name="Morales-Escalante M.A."/>
            <person name="Yanez-Guerra L.A."/>
            <person name="Kopp J.F."/>
            <person name="Feldmann J."/>
            <person name="Ramos-Aboites H.E."/>
            <person name="Barona-Gomez F."/>
        </authorList>
    </citation>
    <scope>NUCLEOTIDE SEQUENCE [LARGE SCALE GENOMIC DNA]</scope>
    <source>
        <strain evidence="1 2">ATCC 31245</strain>
    </source>
</reference>
<evidence type="ECO:0000313" key="2">
    <source>
        <dbReference type="Proteomes" id="UP000035932"/>
    </source>
</evidence>
<accession>A0A0J6XP60</accession>
<dbReference type="AlphaFoldDB" id="A0A0J6XP60"/>
<sequence>MLSLNMPCSLQLVQGATDSSPRDSVRLGEFCLAGETSACGQFARPDAVQQVRHDLFVRSYL</sequence>
<protein>
    <submittedName>
        <fullName evidence="1">Uncharacterized protein</fullName>
    </submittedName>
</protein>
<dbReference type="Proteomes" id="UP000035932">
    <property type="component" value="Unassembled WGS sequence"/>
</dbReference>
<dbReference type="EMBL" id="LFML01000056">
    <property type="protein sequence ID" value="KMO96994.1"/>
    <property type="molecule type" value="Genomic_DNA"/>
</dbReference>
<gene>
    <name evidence="1" type="ORF">ACS04_15035</name>
</gene>
<comment type="caution">
    <text evidence="1">The sequence shown here is derived from an EMBL/GenBank/DDBJ whole genome shotgun (WGS) entry which is preliminary data.</text>
</comment>
<evidence type="ECO:0000313" key="1">
    <source>
        <dbReference type="EMBL" id="KMO96994.1"/>
    </source>
</evidence>
<keyword evidence="2" id="KW-1185">Reference proteome</keyword>